<sequence>MSAPAANGPYTLPLIFNGKDYYTEKTFDVISPSTAKILYRSSAVSVADSNKAVELAAEALKSWRNTTPAQRRDIMLKAADNMARRSDELVNLMSTDTGTTDEWSKINVDAGVDMIKACAGLIPTLEGTFPTLNDPDMSGIMIKEPYGVVFAIAPWYELPYVLGTRSIAFPLAAGNTVVFKGSELSPRTMWGIASCFQEAGLPDGVLNFIAHAPGDGAEITSAIISHPEVKKINFTGSTNVGRVIGRLAGDYTKPVILELGGKAPAIVWEDADIELAAFHCALGAFMNSGQICMSTEKIIVHKSIKSKFAKALVAAVAKRYPGSDDAPVLINSAAVKKNKALVENAQGKGGNLLTGNPSAEESTATRLRPIVVDNVTTDMDIYNQESFGPTVSLLEVDTEEEALRLANDTEYGLSSSVYTENLRTGLRFARQIEAGAVHINAQTVHDEPCLPHGGVKGSGYGRFNGVRGLDEWVRTKNITFRK</sequence>
<dbReference type="EMBL" id="JBGNUJ010000003">
    <property type="protein sequence ID" value="KAL3961181.1"/>
    <property type="molecule type" value="Genomic_DNA"/>
</dbReference>
<name>A0ACC4E0J7_PURLI</name>
<comment type="caution">
    <text evidence="1">The sequence shown here is derived from an EMBL/GenBank/DDBJ whole genome shotgun (WGS) entry which is preliminary data.</text>
</comment>
<dbReference type="Proteomes" id="UP001638806">
    <property type="component" value="Unassembled WGS sequence"/>
</dbReference>
<accession>A0ACC4E0J7</accession>
<keyword evidence="2" id="KW-1185">Reference proteome</keyword>
<proteinExistence type="predicted"/>
<evidence type="ECO:0000313" key="1">
    <source>
        <dbReference type="EMBL" id="KAL3961181.1"/>
    </source>
</evidence>
<reference evidence="1" key="1">
    <citation type="submission" date="2024-12" db="EMBL/GenBank/DDBJ databases">
        <title>Comparative genomics and development of molecular markers within Purpureocillium lilacinum and among Purpureocillium species.</title>
        <authorList>
            <person name="Yeh Z.-Y."/>
            <person name="Ni N.-T."/>
            <person name="Lo P.-H."/>
            <person name="Mushyakhwo K."/>
            <person name="Lin C.-F."/>
            <person name="Nai Y.-S."/>
        </authorList>
    </citation>
    <scope>NUCLEOTIDE SEQUENCE</scope>
    <source>
        <strain evidence="1">NCHU-NPUST-175</strain>
    </source>
</reference>
<organism evidence="1 2">
    <name type="scientific">Purpureocillium lilacinum</name>
    <name type="common">Paecilomyces lilacinus</name>
    <dbReference type="NCBI Taxonomy" id="33203"/>
    <lineage>
        <taxon>Eukaryota</taxon>
        <taxon>Fungi</taxon>
        <taxon>Dikarya</taxon>
        <taxon>Ascomycota</taxon>
        <taxon>Pezizomycotina</taxon>
        <taxon>Sordariomycetes</taxon>
        <taxon>Hypocreomycetidae</taxon>
        <taxon>Hypocreales</taxon>
        <taxon>Ophiocordycipitaceae</taxon>
        <taxon>Purpureocillium</taxon>
    </lineage>
</organism>
<evidence type="ECO:0000313" key="2">
    <source>
        <dbReference type="Proteomes" id="UP001638806"/>
    </source>
</evidence>
<gene>
    <name evidence="1" type="ORF">ACCO45_002704</name>
</gene>
<protein>
    <submittedName>
        <fullName evidence="1">Uncharacterized protein</fullName>
    </submittedName>
</protein>